<name>I5BRS4_9HYPH</name>
<dbReference type="EMBL" id="AJXZ01000057">
    <property type="protein sequence ID" value="EIM72276.1"/>
    <property type="molecule type" value="Genomic_DNA"/>
</dbReference>
<proteinExistence type="predicted"/>
<accession>I5BRS4</accession>
<protein>
    <submittedName>
        <fullName evidence="1">Uncharacterized protein</fullName>
    </submittedName>
</protein>
<dbReference type="RefSeq" id="WP_007010397.1">
    <property type="nucleotide sequence ID" value="NZ_AJXZ01000057.1"/>
</dbReference>
<reference evidence="1 2" key="1">
    <citation type="journal article" date="2012" name="J. Bacteriol.">
        <title>Genome Sequence of Nitratireductor aquibiodomus Strain RA22.</title>
        <authorList>
            <person name="Singh A."/>
            <person name="Jangir P.K."/>
            <person name="Kumari C."/>
            <person name="Sharma R."/>
        </authorList>
    </citation>
    <scope>NUCLEOTIDE SEQUENCE [LARGE SCALE GENOMIC DNA]</scope>
    <source>
        <strain evidence="1 2">RA22</strain>
    </source>
</reference>
<evidence type="ECO:0000313" key="2">
    <source>
        <dbReference type="Proteomes" id="UP000004622"/>
    </source>
</evidence>
<organism evidence="1 2">
    <name type="scientific">Nitratireductor aquibiodomus RA22</name>
    <dbReference type="NCBI Taxonomy" id="1189611"/>
    <lineage>
        <taxon>Bacteria</taxon>
        <taxon>Pseudomonadati</taxon>
        <taxon>Pseudomonadota</taxon>
        <taxon>Alphaproteobacteria</taxon>
        <taxon>Hyphomicrobiales</taxon>
        <taxon>Phyllobacteriaceae</taxon>
        <taxon>Nitratireductor</taxon>
    </lineage>
</organism>
<gene>
    <name evidence="1" type="ORF">A33O_20910</name>
</gene>
<sequence length="69" mass="7656">MRALGRFGAGIFLLILLSFAARAVELHEGITYRSGLKLDIHAPDRSGRTAQAGVVRMNLFSFGGRRRPW</sequence>
<comment type="caution">
    <text evidence="1">The sequence shown here is derived from an EMBL/GenBank/DDBJ whole genome shotgun (WGS) entry which is preliminary data.</text>
</comment>
<dbReference type="AlphaFoldDB" id="I5BRS4"/>
<evidence type="ECO:0000313" key="1">
    <source>
        <dbReference type="EMBL" id="EIM72276.1"/>
    </source>
</evidence>
<dbReference type="PATRIC" id="fig|1189611.3.peg.4202"/>
<dbReference type="Proteomes" id="UP000004622">
    <property type="component" value="Unassembled WGS sequence"/>
</dbReference>